<dbReference type="SMART" id="SM00850">
    <property type="entry name" value="LytTR"/>
    <property type="match status" value="1"/>
</dbReference>
<dbReference type="SMART" id="SM00448">
    <property type="entry name" value="REC"/>
    <property type="match status" value="1"/>
</dbReference>
<gene>
    <name evidence="4" type="ORF">FA048_19385</name>
</gene>
<evidence type="ECO:0000259" key="3">
    <source>
        <dbReference type="PROSITE" id="PS50930"/>
    </source>
</evidence>
<dbReference type="Pfam" id="PF04397">
    <property type="entry name" value="LytTR"/>
    <property type="match status" value="1"/>
</dbReference>
<dbReference type="Gene3D" id="3.40.50.2300">
    <property type="match status" value="1"/>
</dbReference>
<dbReference type="PANTHER" id="PTHR37299">
    <property type="entry name" value="TRANSCRIPTIONAL REGULATOR-RELATED"/>
    <property type="match status" value="1"/>
</dbReference>
<comment type="caution">
    <text evidence="4">The sequence shown here is derived from an EMBL/GenBank/DDBJ whole genome shotgun (WGS) entry which is preliminary data.</text>
</comment>
<dbReference type="SUPFAM" id="SSF52172">
    <property type="entry name" value="CheY-like"/>
    <property type="match status" value="1"/>
</dbReference>
<dbReference type="InterPro" id="IPR001789">
    <property type="entry name" value="Sig_transdc_resp-reg_receiver"/>
</dbReference>
<organism evidence="4 5">
    <name type="scientific">Pedobacter polaris</name>
    <dbReference type="NCBI Taxonomy" id="2571273"/>
    <lineage>
        <taxon>Bacteria</taxon>
        <taxon>Pseudomonadati</taxon>
        <taxon>Bacteroidota</taxon>
        <taxon>Sphingobacteriia</taxon>
        <taxon>Sphingobacteriales</taxon>
        <taxon>Sphingobacteriaceae</taxon>
        <taxon>Pedobacter</taxon>
    </lineage>
</organism>
<protein>
    <submittedName>
        <fullName evidence="4">Response regulator transcription factor</fullName>
    </submittedName>
</protein>
<dbReference type="AlphaFoldDB" id="A0A4U1CG00"/>
<evidence type="ECO:0000259" key="2">
    <source>
        <dbReference type="PROSITE" id="PS50110"/>
    </source>
</evidence>
<dbReference type="GO" id="GO:0000156">
    <property type="term" value="F:phosphorelay response regulator activity"/>
    <property type="evidence" value="ECO:0007669"/>
    <property type="project" value="InterPro"/>
</dbReference>
<dbReference type="Proteomes" id="UP000309488">
    <property type="component" value="Unassembled WGS sequence"/>
</dbReference>
<evidence type="ECO:0000313" key="4">
    <source>
        <dbReference type="EMBL" id="TKC04626.1"/>
    </source>
</evidence>
<dbReference type="RefSeq" id="WP_136844278.1">
    <property type="nucleotide sequence ID" value="NZ_SWBR01000007.1"/>
</dbReference>
<keyword evidence="5" id="KW-1185">Reference proteome</keyword>
<dbReference type="InterPro" id="IPR046947">
    <property type="entry name" value="LytR-like"/>
</dbReference>
<dbReference type="PROSITE" id="PS50110">
    <property type="entry name" value="RESPONSE_REGULATORY"/>
    <property type="match status" value="1"/>
</dbReference>
<dbReference type="OrthoDB" id="9787344at2"/>
<name>A0A4U1CG00_9SPHI</name>
<accession>A0A4U1CG00</accession>
<feature type="domain" description="HTH LytTR-type" evidence="3">
    <location>
        <begin position="139"/>
        <end position="211"/>
    </location>
</feature>
<dbReference type="Pfam" id="PF00072">
    <property type="entry name" value="Response_reg"/>
    <property type="match status" value="1"/>
</dbReference>
<keyword evidence="1" id="KW-0597">Phosphoprotein</keyword>
<dbReference type="PROSITE" id="PS50930">
    <property type="entry name" value="HTH_LYTTR"/>
    <property type="match status" value="1"/>
</dbReference>
<dbReference type="InterPro" id="IPR007492">
    <property type="entry name" value="LytTR_DNA-bd_dom"/>
</dbReference>
<dbReference type="InterPro" id="IPR011006">
    <property type="entry name" value="CheY-like_superfamily"/>
</dbReference>
<dbReference type="GO" id="GO:0003677">
    <property type="term" value="F:DNA binding"/>
    <property type="evidence" value="ECO:0007669"/>
    <property type="project" value="InterPro"/>
</dbReference>
<feature type="domain" description="Response regulatory" evidence="2">
    <location>
        <begin position="3"/>
        <end position="114"/>
    </location>
</feature>
<feature type="modified residue" description="4-aspartylphosphate" evidence="1">
    <location>
        <position position="54"/>
    </location>
</feature>
<dbReference type="PANTHER" id="PTHR37299:SF1">
    <property type="entry name" value="STAGE 0 SPORULATION PROTEIN A HOMOLOG"/>
    <property type="match status" value="1"/>
</dbReference>
<reference evidence="4 5" key="1">
    <citation type="submission" date="2019-04" db="EMBL/GenBank/DDBJ databases">
        <title>Pedobacter sp. RP-3-22 sp. nov., isolated from Arctic soil.</title>
        <authorList>
            <person name="Dahal R.H."/>
            <person name="Kim D.-U."/>
        </authorList>
    </citation>
    <scope>NUCLEOTIDE SEQUENCE [LARGE SCALE GENOMIC DNA]</scope>
    <source>
        <strain evidence="4 5">RP-3-22</strain>
    </source>
</reference>
<proteinExistence type="predicted"/>
<sequence>MIKCIIVDDKPLAIDVLKNYVAKVPFLELCLSTTNPLEALEKVIEGGIDLVFLDIQMPELSGLQFIKIIKGRCQVIFTTAYSEYALDGFENNAIDYLLKPVSFERFYKAVEKSQFLLNALEEQKNDQNLPLQEKEINHIFVKTEYKLIRINTENILYVEGMQNYVTFYTATEKVISLQTMKKTEEQLPSSQFLRIHKSFIVAINKIDSIERNRVQIGDQNITIGEIYRDAFYSAINNN</sequence>
<evidence type="ECO:0000313" key="5">
    <source>
        <dbReference type="Proteomes" id="UP000309488"/>
    </source>
</evidence>
<dbReference type="Gene3D" id="2.40.50.1020">
    <property type="entry name" value="LytTr DNA-binding domain"/>
    <property type="match status" value="1"/>
</dbReference>
<dbReference type="EMBL" id="SWBR01000007">
    <property type="protein sequence ID" value="TKC04626.1"/>
    <property type="molecule type" value="Genomic_DNA"/>
</dbReference>
<evidence type="ECO:0000256" key="1">
    <source>
        <dbReference type="PROSITE-ProRule" id="PRU00169"/>
    </source>
</evidence>